<keyword evidence="1" id="KW-0819">tRNA processing</keyword>
<dbReference type="SUPFAM" id="SSF54211">
    <property type="entry name" value="Ribosomal protein S5 domain 2-like"/>
    <property type="match status" value="1"/>
</dbReference>
<keyword evidence="5" id="KW-0694">RNA-binding</keyword>
<keyword evidence="4" id="KW-0378">Hydrolase</keyword>
<reference evidence="8" key="2">
    <citation type="journal article" date="2019" name="Int. J. Syst. Evol. Microbiol.">
        <title>The Global Catalogue of Microorganisms (GCM) 10K type strain sequencing project: providing services to taxonomists for standard genome sequencing and annotation.</title>
        <authorList>
            <consortium name="The Broad Institute Genomics Platform"/>
            <consortium name="The Broad Institute Genome Sequencing Center for Infectious Disease"/>
            <person name="Wu L."/>
            <person name="Ma J."/>
        </authorList>
    </citation>
    <scope>NUCLEOTIDE SEQUENCE [LARGE SCALE GENOMIC DNA]</scope>
    <source>
        <strain evidence="8">JCM 18542</strain>
    </source>
</reference>
<evidence type="ECO:0000313" key="8">
    <source>
        <dbReference type="Proteomes" id="UP001500839"/>
    </source>
</evidence>
<reference evidence="7" key="3">
    <citation type="submission" date="2023-12" db="EMBL/GenBank/DDBJ databases">
        <authorList>
            <person name="Sun Q."/>
            <person name="Inoue M."/>
        </authorList>
    </citation>
    <scope>NUCLEOTIDE SEQUENCE</scope>
    <source>
        <strain evidence="7">JCM 18542</strain>
    </source>
</reference>
<comment type="caution">
    <text evidence="7">The sequence shown here is derived from an EMBL/GenBank/DDBJ whole genome shotgun (WGS) entry which is preliminary data.</text>
</comment>
<sequence length="105" mass="11129">MRGGRRCGRRDIVVHALTEHEPVTVHGPRFGLIVSTAVGNSVVRHRISRRLRHVAAGYVDRLDPDVSVVLRALPGAASATSAQLDLQVGGGLRKLGLLGGPTAPR</sequence>
<dbReference type="PANTHER" id="PTHR33992:SF1">
    <property type="entry name" value="RIBONUCLEASE P PROTEIN COMPONENT"/>
    <property type="match status" value="1"/>
</dbReference>
<reference evidence="7" key="1">
    <citation type="journal article" date="2014" name="Int. J. Syst. Evol. Microbiol.">
        <title>Complete genome of a new Firmicutes species belonging to the dominant human colonic microbiota ('Ruminococcus bicirculans') reveals two chromosomes and a selective capacity to utilize plant glucans.</title>
        <authorList>
            <consortium name="NISC Comparative Sequencing Program"/>
            <person name="Wegmann U."/>
            <person name="Louis P."/>
            <person name="Goesmann A."/>
            <person name="Henrissat B."/>
            <person name="Duncan S.H."/>
            <person name="Flint H.J."/>
        </authorList>
    </citation>
    <scope>NUCLEOTIDE SEQUENCE</scope>
    <source>
        <strain evidence="7">JCM 18542</strain>
    </source>
</reference>
<name>A0ABP9D731_9ACTN</name>
<evidence type="ECO:0000313" key="6">
    <source>
        <dbReference type="EMBL" id="GAA4802619.1"/>
    </source>
</evidence>
<keyword evidence="2" id="KW-0540">Nuclease</keyword>
<dbReference type="EMBL" id="BAABKQ010000001">
    <property type="protein sequence ID" value="GAA4802619.1"/>
    <property type="molecule type" value="Genomic_DNA"/>
</dbReference>
<organism evidence="7 8">
    <name type="scientific">Tomitella cavernea</name>
    <dbReference type="NCBI Taxonomy" id="1387982"/>
    <lineage>
        <taxon>Bacteria</taxon>
        <taxon>Bacillati</taxon>
        <taxon>Actinomycetota</taxon>
        <taxon>Actinomycetes</taxon>
        <taxon>Mycobacteriales</taxon>
        <taxon>Tomitella</taxon>
    </lineage>
</organism>
<dbReference type="EMBL" id="BAABKQ010000001">
    <property type="protein sequence ID" value="GAA4824739.1"/>
    <property type="molecule type" value="Genomic_DNA"/>
</dbReference>
<evidence type="ECO:0000256" key="1">
    <source>
        <dbReference type="ARBA" id="ARBA00022694"/>
    </source>
</evidence>
<evidence type="ECO:0000256" key="4">
    <source>
        <dbReference type="ARBA" id="ARBA00022801"/>
    </source>
</evidence>
<dbReference type="Gene3D" id="3.30.230.10">
    <property type="match status" value="1"/>
</dbReference>
<protein>
    <submittedName>
        <fullName evidence="7">Ribonuclease P protein component</fullName>
    </submittedName>
</protein>
<gene>
    <name evidence="7" type="primary">rnpA_2</name>
    <name evidence="6" type="synonym">rnpA_1</name>
    <name evidence="6" type="ORF">GCM10023353_00790</name>
    <name evidence="7" type="ORF">GCM10023353_37350</name>
</gene>
<dbReference type="Pfam" id="PF00825">
    <property type="entry name" value="Ribonuclease_P"/>
    <property type="match status" value="1"/>
</dbReference>
<evidence type="ECO:0000256" key="2">
    <source>
        <dbReference type="ARBA" id="ARBA00022722"/>
    </source>
</evidence>
<keyword evidence="8" id="KW-1185">Reference proteome</keyword>
<evidence type="ECO:0000313" key="7">
    <source>
        <dbReference type="EMBL" id="GAA4824739.1"/>
    </source>
</evidence>
<keyword evidence="3" id="KW-0255">Endonuclease</keyword>
<evidence type="ECO:0000256" key="5">
    <source>
        <dbReference type="ARBA" id="ARBA00022884"/>
    </source>
</evidence>
<dbReference type="InterPro" id="IPR014721">
    <property type="entry name" value="Ribsml_uS5_D2-typ_fold_subgr"/>
</dbReference>
<proteinExistence type="predicted"/>
<dbReference type="PANTHER" id="PTHR33992">
    <property type="entry name" value="RIBONUCLEASE P PROTEIN COMPONENT"/>
    <property type="match status" value="1"/>
</dbReference>
<dbReference type="InterPro" id="IPR000100">
    <property type="entry name" value="RNase_P"/>
</dbReference>
<dbReference type="InterPro" id="IPR020568">
    <property type="entry name" value="Ribosomal_Su5_D2-typ_SF"/>
</dbReference>
<accession>A0ABP9D731</accession>
<dbReference type="Proteomes" id="UP001500839">
    <property type="component" value="Unassembled WGS sequence"/>
</dbReference>
<evidence type="ECO:0000256" key="3">
    <source>
        <dbReference type="ARBA" id="ARBA00022759"/>
    </source>
</evidence>